<reference evidence="10" key="1">
    <citation type="submission" date="2016-09" db="EMBL/GenBank/DDBJ databases">
        <title>Complete Genome Sequence of Brevibacterium linens SMQ-1335.</title>
        <authorList>
            <person name="de Melo A.G."/>
            <person name="Labrie S.J."/>
            <person name="Dumaresq J."/>
            <person name="Roberts R.J."/>
            <person name="Tremblay D.M."/>
            <person name="Moineau S."/>
        </authorList>
    </citation>
    <scope>NUCLEOTIDE SEQUENCE [LARGE SCALE GENOMIC DNA]</scope>
    <source>
        <strain evidence="10">SMQ-1335</strain>
    </source>
</reference>
<evidence type="ECO:0000256" key="1">
    <source>
        <dbReference type="ARBA" id="ARBA00004370"/>
    </source>
</evidence>
<dbReference type="InterPro" id="IPR020781">
    <property type="entry name" value="ATPase_OSCP/d_CS"/>
</dbReference>
<evidence type="ECO:0000256" key="8">
    <source>
        <dbReference type="HAMAP-Rule" id="MF_01416"/>
    </source>
</evidence>
<organism evidence="9 10">
    <name type="scientific">Brevibacterium aurantiacum</name>
    <dbReference type="NCBI Taxonomy" id="273384"/>
    <lineage>
        <taxon>Bacteria</taxon>
        <taxon>Bacillati</taxon>
        <taxon>Actinomycetota</taxon>
        <taxon>Actinomycetes</taxon>
        <taxon>Micrococcales</taxon>
        <taxon>Brevibacteriaceae</taxon>
        <taxon>Brevibacterium</taxon>
    </lineage>
</organism>
<keyword evidence="6 8" id="KW-0139">CF(1)</keyword>
<dbReference type="Proteomes" id="UP000094793">
    <property type="component" value="Chromosome"/>
</dbReference>
<dbReference type="NCBIfam" id="TIGR01145">
    <property type="entry name" value="ATP_synt_delta"/>
    <property type="match status" value="1"/>
</dbReference>
<dbReference type="Pfam" id="PF00213">
    <property type="entry name" value="OSCP"/>
    <property type="match status" value="1"/>
</dbReference>
<dbReference type="eggNOG" id="COG0712">
    <property type="taxonomic scope" value="Bacteria"/>
</dbReference>
<evidence type="ECO:0000313" key="9">
    <source>
        <dbReference type="EMBL" id="AOP53469.1"/>
    </source>
</evidence>
<evidence type="ECO:0000256" key="2">
    <source>
        <dbReference type="ARBA" id="ARBA00022448"/>
    </source>
</evidence>
<evidence type="ECO:0000256" key="4">
    <source>
        <dbReference type="ARBA" id="ARBA00023065"/>
    </source>
</evidence>
<dbReference type="InterPro" id="IPR000711">
    <property type="entry name" value="ATPase_OSCP/dsu"/>
</dbReference>
<dbReference type="PANTHER" id="PTHR11910">
    <property type="entry name" value="ATP SYNTHASE DELTA CHAIN"/>
    <property type="match status" value="1"/>
</dbReference>
<protein>
    <recommendedName>
        <fullName evidence="8">ATP synthase subunit delta</fullName>
    </recommendedName>
    <alternativeName>
        <fullName evidence="8">ATP synthase F(1) sector subunit delta</fullName>
    </alternativeName>
    <alternativeName>
        <fullName evidence="8">F-type ATPase subunit delta</fullName>
        <shortName evidence="8">F-ATPase subunit delta</shortName>
    </alternativeName>
</protein>
<gene>
    <name evidence="8" type="primary">atpH</name>
    <name evidence="9" type="ORF">BLSMQ_1759</name>
</gene>
<keyword evidence="4 8" id="KW-0406">Ion transport</keyword>
<accession>A0A1D7W345</accession>
<dbReference type="EMBL" id="CP017150">
    <property type="protein sequence ID" value="AOP53469.1"/>
    <property type="molecule type" value="Genomic_DNA"/>
</dbReference>
<dbReference type="KEGG" id="blin:BLSMQ_1759"/>
<evidence type="ECO:0000256" key="7">
    <source>
        <dbReference type="ARBA" id="ARBA00023310"/>
    </source>
</evidence>
<evidence type="ECO:0000256" key="6">
    <source>
        <dbReference type="ARBA" id="ARBA00023196"/>
    </source>
</evidence>
<dbReference type="NCBIfam" id="NF009967">
    <property type="entry name" value="PRK13430.1"/>
    <property type="match status" value="1"/>
</dbReference>
<dbReference type="PRINTS" id="PR00125">
    <property type="entry name" value="ATPASEDELTA"/>
</dbReference>
<comment type="subcellular location">
    <subcellularLocation>
        <location evidence="8">Cell membrane</location>
        <topology evidence="8">Peripheral membrane protein</topology>
    </subcellularLocation>
    <subcellularLocation>
        <location evidence="1">Membrane</location>
    </subcellularLocation>
</comment>
<comment type="function">
    <text evidence="8">This protein is part of the stalk that links CF(0) to CF(1). It either transmits conformational changes from CF(0) to CF(1) or is implicated in proton conduction.</text>
</comment>
<comment type="function">
    <text evidence="8">F(1)F(0) ATP synthase produces ATP from ADP in the presence of a proton or sodium gradient. F-type ATPases consist of two structural domains, F(1) containing the extramembraneous catalytic core and F(0) containing the membrane proton channel, linked together by a central stalk and a peripheral stalk. During catalysis, ATP synthesis in the catalytic domain of F(1) is coupled via a rotary mechanism of the central stalk subunits to proton translocation.</text>
</comment>
<keyword evidence="5 8" id="KW-0472">Membrane</keyword>
<evidence type="ECO:0000256" key="5">
    <source>
        <dbReference type="ARBA" id="ARBA00023136"/>
    </source>
</evidence>
<keyword evidence="2 8" id="KW-0813">Transport</keyword>
<keyword evidence="9" id="KW-0378">Hydrolase</keyword>
<dbReference type="GO" id="GO:0045259">
    <property type="term" value="C:proton-transporting ATP synthase complex"/>
    <property type="evidence" value="ECO:0007669"/>
    <property type="project" value="UniProtKB-KW"/>
</dbReference>
<sequence length="269" mass="28692">MMLQSSRLSLQAVLEAANAEISRGDAREIGTGELAIVAVLAENVTLRKALADSSESAEKKQHLLRTLFSTRTSETVLRLSELAVSHRWARTQDLVTSLEVAGVTAIAAASQASGQLGQVEEEVFRFARLCESEHELARALESDASASAKRALIADLLAGKAQADTITLIEQAVLFPRGLRVATALDQYSDILAARQQRSVADVTVAKPLSEAQTQKLTAALSASYGRDLVLNVQVDPAVVGGVRVQVGDEMMSSTVADRLAEVQRKLAS</sequence>
<keyword evidence="8" id="KW-1003">Cell membrane</keyword>
<proteinExistence type="inferred from homology"/>
<dbReference type="HAMAP" id="MF_01416">
    <property type="entry name" value="ATP_synth_delta_bact"/>
    <property type="match status" value="1"/>
</dbReference>
<evidence type="ECO:0000313" key="10">
    <source>
        <dbReference type="Proteomes" id="UP000094793"/>
    </source>
</evidence>
<comment type="similarity">
    <text evidence="8">Belongs to the ATPase delta chain family.</text>
</comment>
<keyword evidence="7 8" id="KW-0066">ATP synthesis</keyword>
<dbReference type="PROSITE" id="PS00389">
    <property type="entry name" value="ATPASE_DELTA"/>
    <property type="match status" value="1"/>
</dbReference>
<dbReference type="AlphaFoldDB" id="A0A1D7W345"/>
<dbReference type="GO" id="GO:0005886">
    <property type="term" value="C:plasma membrane"/>
    <property type="evidence" value="ECO:0007669"/>
    <property type="project" value="UniProtKB-SubCell"/>
</dbReference>
<dbReference type="PATRIC" id="fig|1703.10.peg.1805"/>
<keyword evidence="3 8" id="KW-0375">Hydrogen ion transport</keyword>
<evidence type="ECO:0000256" key="3">
    <source>
        <dbReference type="ARBA" id="ARBA00022781"/>
    </source>
</evidence>
<name>A0A1D7W345_BREAU</name>
<dbReference type="GO" id="GO:0016787">
    <property type="term" value="F:hydrolase activity"/>
    <property type="evidence" value="ECO:0007669"/>
    <property type="project" value="UniProtKB-KW"/>
</dbReference>
<dbReference type="GO" id="GO:0046933">
    <property type="term" value="F:proton-transporting ATP synthase activity, rotational mechanism"/>
    <property type="evidence" value="ECO:0007669"/>
    <property type="project" value="UniProtKB-UniRule"/>
</dbReference>